<proteinExistence type="predicted"/>
<dbReference type="Proteomes" id="UP001500957">
    <property type="component" value="Unassembled WGS sequence"/>
</dbReference>
<evidence type="ECO:0000313" key="2">
    <source>
        <dbReference type="Proteomes" id="UP001500957"/>
    </source>
</evidence>
<dbReference type="InterPro" id="IPR046040">
    <property type="entry name" value="DUF5998"/>
</dbReference>
<dbReference type="RefSeq" id="WP_344609616.1">
    <property type="nucleotide sequence ID" value="NZ_BAAAHE010000055.1"/>
</dbReference>
<name>A0ABP3SK84_9ACTN</name>
<dbReference type="EMBL" id="BAAAHE010000055">
    <property type="protein sequence ID" value="GAA0637945.1"/>
    <property type="molecule type" value="Genomic_DNA"/>
</dbReference>
<sequence length="192" mass="20489">MADTGTTRTLRDAIQRSGYYPELVAEGIEFAVGEEPIKSWFVHQETTLDVETVRRHVTVLALTPTRLIVGHTDEHSADEDNPVAYATTSTESIALSRISTVVLSRTVADPARYEVGAPPTELVLTVGWGAVSRLDLEPATCGDPNCEADHGYTGSVTADDLSVRVSEAGDGRETVAEMLVFATALSAAVGTR</sequence>
<evidence type="ECO:0000313" key="1">
    <source>
        <dbReference type="EMBL" id="GAA0637945.1"/>
    </source>
</evidence>
<accession>A0ABP3SK84</accession>
<reference evidence="2" key="1">
    <citation type="journal article" date="2019" name="Int. J. Syst. Evol. Microbiol.">
        <title>The Global Catalogue of Microorganisms (GCM) 10K type strain sequencing project: providing services to taxonomists for standard genome sequencing and annotation.</title>
        <authorList>
            <consortium name="The Broad Institute Genomics Platform"/>
            <consortium name="The Broad Institute Genome Sequencing Center for Infectious Disease"/>
            <person name="Wu L."/>
            <person name="Ma J."/>
        </authorList>
    </citation>
    <scope>NUCLEOTIDE SEQUENCE [LARGE SCALE GENOMIC DNA]</scope>
    <source>
        <strain evidence="2">JCM 10671</strain>
    </source>
</reference>
<gene>
    <name evidence="1" type="ORF">GCM10009547_47940</name>
</gene>
<comment type="caution">
    <text evidence="1">The sequence shown here is derived from an EMBL/GenBank/DDBJ whole genome shotgun (WGS) entry which is preliminary data.</text>
</comment>
<dbReference type="Pfam" id="PF19461">
    <property type="entry name" value="DUF5998"/>
    <property type="match status" value="1"/>
</dbReference>
<organism evidence="1 2">
    <name type="scientific">Sporichthya brevicatena</name>
    <dbReference type="NCBI Taxonomy" id="171442"/>
    <lineage>
        <taxon>Bacteria</taxon>
        <taxon>Bacillati</taxon>
        <taxon>Actinomycetota</taxon>
        <taxon>Actinomycetes</taxon>
        <taxon>Sporichthyales</taxon>
        <taxon>Sporichthyaceae</taxon>
        <taxon>Sporichthya</taxon>
    </lineage>
</organism>
<protein>
    <submittedName>
        <fullName evidence="1">DUF5998 family protein</fullName>
    </submittedName>
</protein>
<keyword evidence="2" id="KW-1185">Reference proteome</keyword>